<dbReference type="EMBL" id="JAKKPZ010000024">
    <property type="protein sequence ID" value="KAI1710771.1"/>
    <property type="molecule type" value="Genomic_DNA"/>
</dbReference>
<gene>
    <name evidence="10" type="ORF">DdX_10470</name>
</gene>
<keyword evidence="5 8" id="KW-0472">Membrane</keyword>
<dbReference type="Gene3D" id="1.20.1070.10">
    <property type="entry name" value="Rhodopsin 7-helix transmembrane proteins"/>
    <property type="match status" value="1"/>
</dbReference>
<keyword evidence="4" id="KW-0297">G-protein coupled receptor</keyword>
<keyword evidence="2 8" id="KW-0812">Transmembrane</keyword>
<keyword evidence="11" id="KW-1185">Reference proteome</keyword>
<comment type="subcellular location">
    <subcellularLocation>
        <location evidence="1">Membrane</location>
        <topology evidence="1">Multi-pass membrane protein</topology>
    </subcellularLocation>
</comment>
<dbReference type="GO" id="GO:0004930">
    <property type="term" value="F:G protein-coupled receptor activity"/>
    <property type="evidence" value="ECO:0007669"/>
    <property type="project" value="UniProtKB-KW"/>
</dbReference>
<evidence type="ECO:0000256" key="3">
    <source>
        <dbReference type="ARBA" id="ARBA00022989"/>
    </source>
</evidence>
<evidence type="ECO:0000256" key="6">
    <source>
        <dbReference type="ARBA" id="ARBA00023170"/>
    </source>
</evidence>
<feature type="transmembrane region" description="Helical" evidence="8">
    <location>
        <begin position="53"/>
        <end position="72"/>
    </location>
</feature>
<dbReference type="PRINTS" id="PR00237">
    <property type="entry name" value="GPCRRHODOPSN"/>
</dbReference>
<evidence type="ECO:0000256" key="8">
    <source>
        <dbReference type="SAM" id="Phobius"/>
    </source>
</evidence>
<evidence type="ECO:0000256" key="5">
    <source>
        <dbReference type="ARBA" id="ARBA00023136"/>
    </source>
</evidence>
<dbReference type="PANTHER" id="PTHR45695">
    <property type="entry name" value="LEUCOKININ RECEPTOR-RELATED"/>
    <property type="match status" value="1"/>
</dbReference>
<dbReference type="PROSITE" id="PS50262">
    <property type="entry name" value="G_PROTEIN_RECEP_F1_2"/>
    <property type="match status" value="1"/>
</dbReference>
<accession>A0AAD4R564</accession>
<dbReference type="InterPro" id="IPR017452">
    <property type="entry name" value="GPCR_Rhodpsn_7TM"/>
</dbReference>
<evidence type="ECO:0000256" key="1">
    <source>
        <dbReference type="ARBA" id="ARBA00004141"/>
    </source>
</evidence>
<name>A0AAD4R564_9BILA</name>
<dbReference type="PANTHER" id="PTHR45695:SF9">
    <property type="entry name" value="LEUCOKININ RECEPTOR"/>
    <property type="match status" value="1"/>
</dbReference>
<proteinExistence type="predicted"/>
<sequence length="208" mass="23854">MSALIVSQHYYANYQVISHNTTEPNDTCLKTSKVCQNDASPSFWSFYQYAELVVSYIFPLILCVAVYGRIWWCFRILNKSLSDTMATIISPSIICGAKAQVEVRQGILKLLILVTSIFFICYGPDSGKDACFARTYLRFDILPAWWMYPRTILLQLAVSINPLIFGRLSSSYRARIRTFKANLGAKLRWMVPKKMRSNVVETIELSNY</sequence>
<evidence type="ECO:0000259" key="9">
    <source>
        <dbReference type="PROSITE" id="PS50262"/>
    </source>
</evidence>
<evidence type="ECO:0000313" key="11">
    <source>
        <dbReference type="Proteomes" id="UP001201812"/>
    </source>
</evidence>
<evidence type="ECO:0000256" key="2">
    <source>
        <dbReference type="ARBA" id="ARBA00022692"/>
    </source>
</evidence>
<protein>
    <recommendedName>
        <fullName evidence="9">G-protein coupled receptors family 1 profile domain-containing protein</fullName>
    </recommendedName>
</protein>
<dbReference type="InterPro" id="IPR000276">
    <property type="entry name" value="GPCR_Rhodpsn"/>
</dbReference>
<comment type="caution">
    <text evidence="10">The sequence shown here is derived from an EMBL/GenBank/DDBJ whole genome shotgun (WGS) entry which is preliminary data.</text>
</comment>
<dbReference type="AlphaFoldDB" id="A0AAD4R564"/>
<dbReference type="Proteomes" id="UP001201812">
    <property type="component" value="Unassembled WGS sequence"/>
</dbReference>
<keyword evidence="7" id="KW-0807">Transducer</keyword>
<feature type="transmembrane region" description="Helical" evidence="8">
    <location>
        <begin position="145"/>
        <end position="165"/>
    </location>
</feature>
<feature type="domain" description="G-protein coupled receptors family 1 profile" evidence="9">
    <location>
        <begin position="1"/>
        <end position="165"/>
    </location>
</feature>
<keyword evidence="3 8" id="KW-1133">Transmembrane helix</keyword>
<reference evidence="10" key="1">
    <citation type="submission" date="2022-01" db="EMBL/GenBank/DDBJ databases">
        <title>Genome Sequence Resource for Two Populations of Ditylenchus destructor, the Migratory Endoparasitic Phytonematode.</title>
        <authorList>
            <person name="Zhang H."/>
            <person name="Lin R."/>
            <person name="Xie B."/>
        </authorList>
    </citation>
    <scope>NUCLEOTIDE SEQUENCE</scope>
    <source>
        <strain evidence="10">BazhouSP</strain>
    </source>
</reference>
<evidence type="ECO:0000313" key="10">
    <source>
        <dbReference type="EMBL" id="KAI1710771.1"/>
    </source>
</evidence>
<evidence type="ECO:0000256" key="4">
    <source>
        <dbReference type="ARBA" id="ARBA00023040"/>
    </source>
</evidence>
<dbReference type="SUPFAM" id="SSF81321">
    <property type="entry name" value="Family A G protein-coupled receptor-like"/>
    <property type="match status" value="1"/>
</dbReference>
<feature type="transmembrane region" description="Helical" evidence="8">
    <location>
        <begin position="107"/>
        <end position="125"/>
    </location>
</feature>
<evidence type="ECO:0000256" key="7">
    <source>
        <dbReference type="ARBA" id="ARBA00023224"/>
    </source>
</evidence>
<dbReference type="GO" id="GO:0005886">
    <property type="term" value="C:plasma membrane"/>
    <property type="evidence" value="ECO:0007669"/>
    <property type="project" value="TreeGrafter"/>
</dbReference>
<keyword evidence="6" id="KW-0675">Receptor</keyword>
<organism evidence="10 11">
    <name type="scientific">Ditylenchus destructor</name>
    <dbReference type="NCBI Taxonomy" id="166010"/>
    <lineage>
        <taxon>Eukaryota</taxon>
        <taxon>Metazoa</taxon>
        <taxon>Ecdysozoa</taxon>
        <taxon>Nematoda</taxon>
        <taxon>Chromadorea</taxon>
        <taxon>Rhabditida</taxon>
        <taxon>Tylenchina</taxon>
        <taxon>Tylenchomorpha</taxon>
        <taxon>Sphaerularioidea</taxon>
        <taxon>Anguinidae</taxon>
        <taxon>Anguininae</taxon>
        <taxon>Ditylenchus</taxon>
    </lineage>
</organism>